<protein>
    <submittedName>
        <fullName evidence="2">Protein FAM200C-like</fullName>
    </submittedName>
</protein>
<accession>A0ABM4BBU1</accession>
<keyword evidence="1" id="KW-1185">Reference proteome</keyword>
<evidence type="ECO:0000313" key="1">
    <source>
        <dbReference type="Proteomes" id="UP001652625"/>
    </source>
</evidence>
<reference evidence="1" key="1">
    <citation type="submission" date="2025-05" db="UniProtKB">
        <authorList>
            <consortium name="RefSeq"/>
        </authorList>
    </citation>
    <scope>NUCLEOTIDE SEQUENCE [LARGE SCALE GENOMIC DNA]</scope>
</reference>
<dbReference type="GeneID" id="136076817"/>
<proteinExistence type="predicted"/>
<evidence type="ECO:0000313" key="2">
    <source>
        <dbReference type="RefSeq" id="XP_065646395.1"/>
    </source>
</evidence>
<reference evidence="2" key="2">
    <citation type="submission" date="2025-08" db="UniProtKB">
        <authorList>
            <consortium name="RefSeq"/>
        </authorList>
    </citation>
    <scope>IDENTIFICATION</scope>
</reference>
<sequence>MNIPRSNDTIKNRIKNMSDDIEKTVTDKLSKRHFVLQIEESADKSGKAHILGFVRLLHENEIVNQFLCCLELTESSAGQDVFDSISSYFEQFKISWELCVGICTDGAPSTVGLLKGFVTRAKKRNANVISTHCFLHRKSLLSKTLPVALKPVLDKVVNMVNFIKSKPLKIRVFINLGISMEVKYESLLLHTEERWLS</sequence>
<organism evidence="1 2">
    <name type="scientific">Hydra vulgaris</name>
    <name type="common">Hydra</name>
    <name type="synonym">Hydra attenuata</name>
    <dbReference type="NCBI Taxonomy" id="6087"/>
    <lineage>
        <taxon>Eukaryota</taxon>
        <taxon>Metazoa</taxon>
        <taxon>Cnidaria</taxon>
        <taxon>Hydrozoa</taxon>
        <taxon>Hydroidolina</taxon>
        <taxon>Anthoathecata</taxon>
        <taxon>Aplanulata</taxon>
        <taxon>Hydridae</taxon>
        <taxon>Hydra</taxon>
    </lineage>
</organism>
<dbReference type="Proteomes" id="UP001652625">
    <property type="component" value="Chromosome 02"/>
</dbReference>
<dbReference type="PANTHER" id="PTHR45913:SF19">
    <property type="entry name" value="LOW QUALITY PROTEIN: ZINC FINGER BED DOMAIN-CONTAINING PROTEIN 5-LIKE"/>
    <property type="match status" value="1"/>
</dbReference>
<name>A0ABM4BBU1_HYDVU</name>
<gene>
    <name evidence="2" type="primary">LOC136076817</name>
</gene>
<dbReference type="PANTHER" id="PTHR45913">
    <property type="entry name" value="EPM2A-INTERACTING PROTEIN 1"/>
    <property type="match status" value="1"/>
</dbReference>
<dbReference type="RefSeq" id="XP_065646395.1">
    <property type="nucleotide sequence ID" value="XM_065790323.1"/>
</dbReference>